<dbReference type="PANTHER" id="PTHR30346">
    <property type="entry name" value="TRANSCRIPTIONAL DUAL REGULATOR HCAR-RELATED"/>
    <property type="match status" value="1"/>
</dbReference>
<keyword evidence="3" id="KW-0238">DNA-binding</keyword>
<evidence type="ECO:0000256" key="3">
    <source>
        <dbReference type="ARBA" id="ARBA00023125"/>
    </source>
</evidence>
<proteinExistence type="inferred from homology"/>
<dbReference type="Gene3D" id="1.10.10.10">
    <property type="entry name" value="Winged helix-like DNA-binding domain superfamily/Winged helix DNA-binding domain"/>
    <property type="match status" value="1"/>
</dbReference>
<dbReference type="EMBL" id="DVLT01000045">
    <property type="protein sequence ID" value="HIU03010.1"/>
    <property type="molecule type" value="Genomic_DNA"/>
</dbReference>
<dbReference type="PROSITE" id="PS50931">
    <property type="entry name" value="HTH_LYSR"/>
    <property type="match status" value="1"/>
</dbReference>
<keyword evidence="2" id="KW-0805">Transcription regulation</keyword>
<dbReference type="AlphaFoldDB" id="A0A9D1HGD7"/>
<protein>
    <submittedName>
        <fullName evidence="6">LysR family transcriptional regulator</fullName>
    </submittedName>
</protein>
<reference evidence="6" key="2">
    <citation type="journal article" date="2021" name="PeerJ">
        <title>Extensive microbial diversity within the chicken gut microbiome revealed by metagenomics and culture.</title>
        <authorList>
            <person name="Gilroy R."/>
            <person name="Ravi A."/>
            <person name="Getino M."/>
            <person name="Pursley I."/>
            <person name="Horton D.L."/>
            <person name="Alikhan N.F."/>
            <person name="Baker D."/>
            <person name="Gharbi K."/>
            <person name="Hall N."/>
            <person name="Watson M."/>
            <person name="Adriaenssens E.M."/>
            <person name="Foster-Nyarko E."/>
            <person name="Jarju S."/>
            <person name="Secka A."/>
            <person name="Antonio M."/>
            <person name="Oren A."/>
            <person name="Chaudhuri R.R."/>
            <person name="La Ragione R."/>
            <person name="Hildebrand F."/>
            <person name="Pallen M.J."/>
        </authorList>
    </citation>
    <scope>NUCLEOTIDE SEQUENCE</scope>
    <source>
        <strain evidence="6">CHK187-14744</strain>
    </source>
</reference>
<dbReference type="GO" id="GO:0003700">
    <property type="term" value="F:DNA-binding transcription factor activity"/>
    <property type="evidence" value="ECO:0007669"/>
    <property type="project" value="InterPro"/>
</dbReference>
<sequence>MNYNHLKYFVVSVECMSISKAARQLNVSQPNLSRALGQLEKEIGEPLLNRSNKGVSLTKEGVNFYSLARDIVSKSEALEEAYVKKTAPPAVTLNVAAFPERIALEAMKVLMEKMDHEEYIIRVFNYSMKEVTGKYIIR</sequence>
<evidence type="ECO:0000313" key="7">
    <source>
        <dbReference type="Proteomes" id="UP000824164"/>
    </source>
</evidence>
<dbReference type="PRINTS" id="PR00039">
    <property type="entry name" value="HTHLYSR"/>
</dbReference>
<dbReference type="InterPro" id="IPR036390">
    <property type="entry name" value="WH_DNA-bd_sf"/>
</dbReference>
<accession>A0A9D1HGD7</accession>
<name>A0A9D1HGD7_9FIRM</name>
<dbReference type="GO" id="GO:0003677">
    <property type="term" value="F:DNA binding"/>
    <property type="evidence" value="ECO:0007669"/>
    <property type="project" value="UniProtKB-KW"/>
</dbReference>
<evidence type="ECO:0000256" key="2">
    <source>
        <dbReference type="ARBA" id="ARBA00023015"/>
    </source>
</evidence>
<evidence type="ECO:0000256" key="1">
    <source>
        <dbReference type="ARBA" id="ARBA00009437"/>
    </source>
</evidence>
<dbReference type="PANTHER" id="PTHR30346:SF0">
    <property type="entry name" value="HCA OPERON TRANSCRIPTIONAL ACTIVATOR HCAR"/>
    <property type="match status" value="1"/>
</dbReference>
<dbReference type="GO" id="GO:0032993">
    <property type="term" value="C:protein-DNA complex"/>
    <property type="evidence" value="ECO:0007669"/>
    <property type="project" value="TreeGrafter"/>
</dbReference>
<dbReference type="InterPro" id="IPR000847">
    <property type="entry name" value="LysR_HTH_N"/>
</dbReference>
<dbReference type="SUPFAM" id="SSF46785">
    <property type="entry name" value="Winged helix' DNA-binding domain"/>
    <property type="match status" value="1"/>
</dbReference>
<dbReference type="FunFam" id="1.10.10.10:FF:000001">
    <property type="entry name" value="LysR family transcriptional regulator"/>
    <property type="match status" value="1"/>
</dbReference>
<evidence type="ECO:0000256" key="4">
    <source>
        <dbReference type="ARBA" id="ARBA00023163"/>
    </source>
</evidence>
<comment type="similarity">
    <text evidence="1">Belongs to the LysR transcriptional regulatory family.</text>
</comment>
<organism evidence="6 7">
    <name type="scientific">Candidatus Onthocola gallistercoris</name>
    <dbReference type="NCBI Taxonomy" id="2840876"/>
    <lineage>
        <taxon>Bacteria</taxon>
        <taxon>Bacillati</taxon>
        <taxon>Bacillota</taxon>
        <taxon>Bacilli</taxon>
        <taxon>Candidatus Onthocola</taxon>
    </lineage>
</organism>
<evidence type="ECO:0000259" key="5">
    <source>
        <dbReference type="PROSITE" id="PS50931"/>
    </source>
</evidence>
<dbReference type="Pfam" id="PF00126">
    <property type="entry name" value="HTH_1"/>
    <property type="match status" value="1"/>
</dbReference>
<comment type="caution">
    <text evidence="6">The sequence shown here is derived from an EMBL/GenBank/DDBJ whole genome shotgun (WGS) entry which is preliminary data.</text>
</comment>
<gene>
    <name evidence="6" type="ORF">IAB63_07140</name>
</gene>
<keyword evidence="4" id="KW-0804">Transcription</keyword>
<dbReference type="InterPro" id="IPR036388">
    <property type="entry name" value="WH-like_DNA-bd_sf"/>
</dbReference>
<feature type="domain" description="HTH lysR-type" evidence="5">
    <location>
        <begin position="1"/>
        <end position="58"/>
    </location>
</feature>
<evidence type="ECO:0000313" key="6">
    <source>
        <dbReference type="EMBL" id="HIU03010.1"/>
    </source>
</evidence>
<reference evidence="6" key="1">
    <citation type="submission" date="2020-10" db="EMBL/GenBank/DDBJ databases">
        <authorList>
            <person name="Gilroy R."/>
        </authorList>
    </citation>
    <scope>NUCLEOTIDE SEQUENCE</scope>
    <source>
        <strain evidence="6">CHK187-14744</strain>
    </source>
</reference>
<dbReference type="Proteomes" id="UP000824164">
    <property type="component" value="Unassembled WGS sequence"/>
</dbReference>